<dbReference type="PROSITE" id="PS50066">
    <property type="entry name" value="MADS_BOX_2"/>
    <property type="match status" value="1"/>
</dbReference>
<keyword evidence="5" id="KW-0539">Nucleus</keyword>
<dbReference type="SUPFAM" id="SSF55455">
    <property type="entry name" value="SRF-like"/>
    <property type="match status" value="1"/>
</dbReference>
<reference evidence="8 9" key="1">
    <citation type="submission" date="2015-07" db="EMBL/GenBank/DDBJ databases">
        <title>Comparative genomics of the Sigatoka disease complex on banana suggests a link between parallel evolutionary changes in Pseudocercospora fijiensis and Pseudocercospora eumusae and increased virulence on the banana host.</title>
        <authorList>
            <person name="Chang T.-C."/>
            <person name="Salvucci A."/>
            <person name="Crous P.W."/>
            <person name="Stergiopoulos I."/>
        </authorList>
    </citation>
    <scope>NUCLEOTIDE SEQUENCE [LARGE SCALE GENOMIC DNA]</scope>
    <source>
        <strain evidence="8 9">CBS 114824</strain>
    </source>
</reference>
<comment type="subcellular location">
    <subcellularLocation>
        <location evidence="1">Nucleus</location>
    </subcellularLocation>
</comment>
<evidence type="ECO:0000259" key="7">
    <source>
        <dbReference type="PROSITE" id="PS50066"/>
    </source>
</evidence>
<dbReference type="STRING" id="321146.A0A139H6U2"/>
<dbReference type="GO" id="GO:0045944">
    <property type="term" value="P:positive regulation of transcription by RNA polymerase II"/>
    <property type="evidence" value="ECO:0007669"/>
    <property type="project" value="UniProtKB-ARBA"/>
</dbReference>
<keyword evidence="2" id="KW-0805">Transcription regulation</keyword>
<feature type="region of interest" description="Disordered" evidence="6">
    <location>
        <begin position="1"/>
        <end position="82"/>
    </location>
</feature>
<evidence type="ECO:0000256" key="5">
    <source>
        <dbReference type="ARBA" id="ARBA00023242"/>
    </source>
</evidence>
<dbReference type="GO" id="GO:0005634">
    <property type="term" value="C:nucleus"/>
    <property type="evidence" value="ECO:0007669"/>
    <property type="project" value="UniProtKB-SubCell"/>
</dbReference>
<dbReference type="InterPro" id="IPR002100">
    <property type="entry name" value="TF_MADSbox"/>
</dbReference>
<evidence type="ECO:0000256" key="1">
    <source>
        <dbReference type="ARBA" id="ARBA00004123"/>
    </source>
</evidence>
<dbReference type="AlphaFoldDB" id="A0A139H6U2"/>
<feature type="compositionally biased region" description="Acidic residues" evidence="6">
    <location>
        <begin position="71"/>
        <end position="80"/>
    </location>
</feature>
<keyword evidence="9" id="KW-1185">Reference proteome</keyword>
<organism evidence="8 9">
    <name type="scientific">Pseudocercospora eumusae</name>
    <dbReference type="NCBI Taxonomy" id="321146"/>
    <lineage>
        <taxon>Eukaryota</taxon>
        <taxon>Fungi</taxon>
        <taxon>Dikarya</taxon>
        <taxon>Ascomycota</taxon>
        <taxon>Pezizomycotina</taxon>
        <taxon>Dothideomycetes</taxon>
        <taxon>Dothideomycetidae</taxon>
        <taxon>Mycosphaerellales</taxon>
        <taxon>Mycosphaerellaceae</taxon>
        <taxon>Pseudocercospora</taxon>
    </lineage>
</organism>
<dbReference type="GO" id="GO:0046983">
    <property type="term" value="F:protein dimerization activity"/>
    <property type="evidence" value="ECO:0007669"/>
    <property type="project" value="InterPro"/>
</dbReference>
<sequence>MRLSERDSKISKSRVERRKTPNRTTHRGRSVEHPLGNPKHHSHLIDAMGSYPERHSQPGPSTDGDYHTESSEEEAEEEEAGSMNEQYELQLYYAIVCDDAVIASMVRTGHSSNDVDVFRKGFESWIYQESGRLGIQKYDILRTETIATTEQHPTYHEGSASREAVRRALNVIDRWHAGHEPNLCLGIRMHTSRPAERLNESIGLHGTTQSTLLSPDMTPCQRRLVREQVLGVKEDVRVKNQFYKRNMGLRKKAHELAMLCKVQVYLVVQRRGQFYVYTSHEHHGWPPSQEQIDQSYPLPRKVTAQCPEMLTPRNLPRGRFAPKTHNKNGSLRTASVLLDYRGVNFEEYTKID</sequence>
<name>A0A139H6U2_9PEZI</name>
<evidence type="ECO:0000256" key="2">
    <source>
        <dbReference type="ARBA" id="ARBA00023015"/>
    </source>
</evidence>
<feature type="compositionally biased region" description="Basic residues" evidence="6">
    <location>
        <begin position="15"/>
        <end position="28"/>
    </location>
</feature>
<comment type="caution">
    <text evidence="8">The sequence shown here is derived from an EMBL/GenBank/DDBJ whole genome shotgun (WGS) entry which is preliminary data.</text>
</comment>
<dbReference type="InterPro" id="IPR036879">
    <property type="entry name" value="TF_MADSbox_sf"/>
</dbReference>
<evidence type="ECO:0000313" key="9">
    <source>
        <dbReference type="Proteomes" id="UP000070133"/>
    </source>
</evidence>
<dbReference type="EMBL" id="LFZN01000121">
    <property type="protein sequence ID" value="KXS98140.1"/>
    <property type="molecule type" value="Genomic_DNA"/>
</dbReference>
<feature type="compositionally biased region" description="Basic and acidic residues" evidence="6">
    <location>
        <begin position="1"/>
        <end position="14"/>
    </location>
</feature>
<protein>
    <recommendedName>
        <fullName evidence="7">MADS-box domain-containing protein</fullName>
    </recommendedName>
</protein>
<dbReference type="Proteomes" id="UP000070133">
    <property type="component" value="Unassembled WGS sequence"/>
</dbReference>
<dbReference type="EMBL" id="LFZN01000121">
    <property type="protein sequence ID" value="KXS98142.1"/>
    <property type="molecule type" value="Genomic_DNA"/>
</dbReference>
<keyword evidence="3" id="KW-0238">DNA-binding</keyword>
<feature type="domain" description="MADS-box" evidence="7">
    <location>
        <begin position="226"/>
        <end position="268"/>
    </location>
</feature>
<proteinExistence type="predicted"/>
<evidence type="ECO:0000256" key="6">
    <source>
        <dbReference type="SAM" id="MobiDB-lite"/>
    </source>
</evidence>
<accession>A0A139H6U2</accession>
<evidence type="ECO:0000256" key="3">
    <source>
        <dbReference type="ARBA" id="ARBA00023125"/>
    </source>
</evidence>
<keyword evidence="4" id="KW-0804">Transcription</keyword>
<evidence type="ECO:0000313" key="8">
    <source>
        <dbReference type="EMBL" id="KXS98141.1"/>
    </source>
</evidence>
<gene>
    <name evidence="8" type="ORF">AC578_9399</name>
</gene>
<dbReference type="Pfam" id="PF00319">
    <property type="entry name" value="SRF-TF"/>
    <property type="match status" value="1"/>
</dbReference>
<evidence type="ECO:0000256" key="4">
    <source>
        <dbReference type="ARBA" id="ARBA00023163"/>
    </source>
</evidence>
<dbReference type="GO" id="GO:0003677">
    <property type="term" value="F:DNA binding"/>
    <property type="evidence" value="ECO:0007669"/>
    <property type="project" value="UniProtKB-KW"/>
</dbReference>
<dbReference type="EMBL" id="LFZN01000121">
    <property type="protein sequence ID" value="KXS98141.1"/>
    <property type="molecule type" value="Genomic_DNA"/>
</dbReference>
<dbReference type="Gene3D" id="3.40.1810.10">
    <property type="entry name" value="Transcription factor, MADS-box"/>
    <property type="match status" value="1"/>
</dbReference>